<dbReference type="CDD" id="cd00041">
    <property type="entry name" value="CUB"/>
    <property type="match status" value="2"/>
</dbReference>
<keyword evidence="6" id="KW-1185">Reference proteome</keyword>
<feature type="chain" id="PRO_5041673514" description="CUB domain-containing protein" evidence="3">
    <location>
        <begin position="22"/>
        <end position="336"/>
    </location>
</feature>
<protein>
    <recommendedName>
        <fullName evidence="4">CUB domain-containing protein</fullName>
    </recommendedName>
</protein>
<dbReference type="Gene3D" id="2.60.120.290">
    <property type="entry name" value="Spermadhesin, CUB domain"/>
    <property type="match status" value="2"/>
</dbReference>
<evidence type="ECO:0000256" key="3">
    <source>
        <dbReference type="SAM" id="SignalP"/>
    </source>
</evidence>
<dbReference type="InterPro" id="IPR000859">
    <property type="entry name" value="CUB_dom"/>
</dbReference>
<dbReference type="Pfam" id="PF00431">
    <property type="entry name" value="CUB"/>
    <property type="match status" value="2"/>
</dbReference>
<name>A0AA88I5U6_ARTSF</name>
<evidence type="ECO:0000259" key="4">
    <source>
        <dbReference type="PROSITE" id="PS01180"/>
    </source>
</evidence>
<dbReference type="PANTHER" id="PTHR47537:SF2">
    <property type="entry name" value="CUBILIN"/>
    <property type="match status" value="1"/>
</dbReference>
<feature type="signal peptide" evidence="3">
    <location>
        <begin position="1"/>
        <end position="21"/>
    </location>
</feature>
<accession>A0AA88I5U6</accession>
<evidence type="ECO:0000313" key="6">
    <source>
        <dbReference type="Proteomes" id="UP001187531"/>
    </source>
</evidence>
<evidence type="ECO:0000256" key="1">
    <source>
        <dbReference type="ARBA" id="ARBA00023157"/>
    </source>
</evidence>
<keyword evidence="3" id="KW-0732">Signal</keyword>
<dbReference type="InterPro" id="IPR035914">
    <property type="entry name" value="Sperma_CUB_dom_sf"/>
</dbReference>
<sequence>MEYKLFFISFISLTITDVAWGRRKSASACDQTFVSDIAKNGTFTSPNYGGIYPAGLHCRYEFRGVGRQRVQIIFTDFNLYHPHEDSPEHNFPTWQQFSCEVADRIAAYVTVNGRKEKIDDYCGIIKPKELMSNGATITIDFFSLGSSKGGRGFSAKFAFVENFGITVGEQLITHPCLFRFNSTDNSRNGSFWSPNFPGFYPRSTECHYLFYGRPGEKVRITFDTFDVEGFPPCASNQQSDYVEVSNYMTVDRKMPRYCGNQDGLVLESENQFYRVSFKANDRFDSTGFYATYRFIPVAVPVSVTRRQETPNRGTTIGPHWTLSTLFVCLAAGVLSR</sequence>
<dbReference type="Proteomes" id="UP001187531">
    <property type="component" value="Unassembled WGS sequence"/>
</dbReference>
<dbReference type="EMBL" id="JAVRJZ010000012">
    <property type="protein sequence ID" value="KAK2715912.1"/>
    <property type="molecule type" value="Genomic_DNA"/>
</dbReference>
<keyword evidence="1" id="KW-1015">Disulfide bond</keyword>
<organism evidence="5 6">
    <name type="scientific">Artemia franciscana</name>
    <name type="common">Brine shrimp</name>
    <name type="synonym">Artemia sanfranciscana</name>
    <dbReference type="NCBI Taxonomy" id="6661"/>
    <lineage>
        <taxon>Eukaryota</taxon>
        <taxon>Metazoa</taxon>
        <taxon>Ecdysozoa</taxon>
        <taxon>Arthropoda</taxon>
        <taxon>Crustacea</taxon>
        <taxon>Branchiopoda</taxon>
        <taxon>Anostraca</taxon>
        <taxon>Artemiidae</taxon>
        <taxon>Artemia</taxon>
    </lineage>
</organism>
<reference evidence="5" key="1">
    <citation type="submission" date="2023-07" db="EMBL/GenBank/DDBJ databases">
        <title>Chromosome-level genome assembly of Artemia franciscana.</title>
        <authorList>
            <person name="Jo E."/>
        </authorList>
    </citation>
    <scope>NUCLEOTIDE SEQUENCE</scope>
    <source>
        <tissue evidence="5">Whole body</tissue>
    </source>
</reference>
<evidence type="ECO:0000313" key="5">
    <source>
        <dbReference type="EMBL" id="KAK2715912.1"/>
    </source>
</evidence>
<dbReference type="SUPFAM" id="SSF49854">
    <property type="entry name" value="Spermadhesin, CUB domain"/>
    <property type="match status" value="2"/>
</dbReference>
<comment type="caution">
    <text evidence="2">Lacks conserved residue(s) required for the propagation of feature annotation.</text>
</comment>
<dbReference type="AlphaFoldDB" id="A0AA88I5U6"/>
<dbReference type="GO" id="GO:0005886">
    <property type="term" value="C:plasma membrane"/>
    <property type="evidence" value="ECO:0007669"/>
    <property type="project" value="TreeGrafter"/>
</dbReference>
<evidence type="ECO:0000256" key="2">
    <source>
        <dbReference type="PROSITE-ProRule" id="PRU00059"/>
    </source>
</evidence>
<proteinExistence type="predicted"/>
<dbReference type="InterPro" id="IPR053207">
    <property type="entry name" value="Non-NMDA_GluR_Accessory"/>
</dbReference>
<dbReference type="PANTHER" id="PTHR47537">
    <property type="entry name" value="CUBILIN"/>
    <property type="match status" value="1"/>
</dbReference>
<dbReference type="SMART" id="SM00042">
    <property type="entry name" value="CUB"/>
    <property type="match status" value="2"/>
</dbReference>
<gene>
    <name evidence="5" type="ORF">QYM36_010474</name>
</gene>
<comment type="caution">
    <text evidence="5">The sequence shown here is derived from an EMBL/GenBank/DDBJ whole genome shotgun (WGS) entry which is preliminary data.</text>
</comment>
<feature type="domain" description="CUB" evidence="4">
    <location>
        <begin position="29"/>
        <end position="160"/>
    </location>
</feature>
<dbReference type="FunFam" id="2.60.120.290:FF:000058">
    <property type="entry name" value="CUB domaincontaining protein"/>
    <property type="match status" value="1"/>
</dbReference>
<dbReference type="PROSITE" id="PS01180">
    <property type="entry name" value="CUB"/>
    <property type="match status" value="2"/>
</dbReference>
<feature type="domain" description="CUB" evidence="4">
    <location>
        <begin position="176"/>
        <end position="295"/>
    </location>
</feature>